<protein>
    <submittedName>
        <fullName evidence="1">Uncharacterized protein</fullName>
    </submittedName>
</protein>
<accession>A0A8H3FVW1</accession>
<organism evidence="1 2">
    <name type="scientific">Alectoria fallacina</name>
    <dbReference type="NCBI Taxonomy" id="1903189"/>
    <lineage>
        <taxon>Eukaryota</taxon>
        <taxon>Fungi</taxon>
        <taxon>Dikarya</taxon>
        <taxon>Ascomycota</taxon>
        <taxon>Pezizomycotina</taxon>
        <taxon>Lecanoromycetes</taxon>
        <taxon>OSLEUM clade</taxon>
        <taxon>Lecanoromycetidae</taxon>
        <taxon>Lecanorales</taxon>
        <taxon>Lecanorineae</taxon>
        <taxon>Parmeliaceae</taxon>
        <taxon>Alectoria</taxon>
    </lineage>
</organism>
<keyword evidence="2" id="KW-1185">Reference proteome</keyword>
<evidence type="ECO:0000313" key="1">
    <source>
        <dbReference type="EMBL" id="CAF9930032.1"/>
    </source>
</evidence>
<comment type="caution">
    <text evidence="1">The sequence shown here is derived from an EMBL/GenBank/DDBJ whole genome shotgun (WGS) entry which is preliminary data.</text>
</comment>
<proteinExistence type="predicted"/>
<dbReference type="Proteomes" id="UP000664203">
    <property type="component" value="Unassembled WGS sequence"/>
</dbReference>
<name>A0A8H3FVW1_9LECA</name>
<dbReference type="EMBL" id="CAJPDR010000277">
    <property type="protein sequence ID" value="CAF9930032.1"/>
    <property type="molecule type" value="Genomic_DNA"/>
</dbReference>
<gene>
    <name evidence="1" type="ORF">ALECFALPRED_004504</name>
</gene>
<dbReference type="OrthoDB" id="341421at2759"/>
<reference evidence="1" key="1">
    <citation type="submission" date="2021-03" db="EMBL/GenBank/DDBJ databases">
        <authorList>
            <person name="Tagirdzhanova G."/>
        </authorList>
    </citation>
    <scope>NUCLEOTIDE SEQUENCE</scope>
</reference>
<dbReference type="AlphaFoldDB" id="A0A8H3FVW1"/>
<evidence type="ECO:0000313" key="2">
    <source>
        <dbReference type="Proteomes" id="UP000664203"/>
    </source>
</evidence>
<sequence length="194" mass="22258">MSSGILHSNEAFKYGSLLGEECFKLTGDQDLSIRSPIDREYVVRKFDDGFFHELLMRYETEKGEQLWPLADKFAVFLGADSMVLGVAIGRDDMDILRSALKRVEIDPEARRQMEKALKGYKSNGEGWDFDGHYLGLKVPSNAGRSVPVEEMKAMDKSLQEFLELHNAYKKEVMEQAAKEKGSEYQEEMDNRETW</sequence>